<protein>
    <submittedName>
        <fullName evidence="1">Uncharacterized protein</fullName>
    </submittedName>
</protein>
<dbReference type="EMBL" id="JARJFB010000244">
    <property type="protein sequence ID" value="MEA0971739.1"/>
    <property type="molecule type" value="Genomic_DNA"/>
</dbReference>
<gene>
    <name evidence="1" type="ORF">Megvenef_01726</name>
</gene>
<evidence type="ECO:0000313" key="1">
    <source>
        <dbReference type="EMBL" id="MEA0971739.1"/>
    </source>
</evidence>
<name>A0ABU5NF15_9RICK</name>
<comment type="caution">
    <text evidence="1">The sequence shown here is derived from an EMBL/GenBank/DDBJ whole genome shotgun (WGS) entry which is preliminary data.</text>
</comment>
<accession>A0ABU5NF15</accession>
<organism evidence="1 2">
    <name type="scientific">Candidatus Megaera venefica</name>
    <dbReference type="NCBI Taxonomy" id="2055910"/>
    <lineage>
        <taxon>Bacteria</taxon>
        <taxon>Pseudomonadati</taxon>
        <taxon>Pseudomonadota</taxon>
        <taxon>Alphaproteobacteria</taxon>
        <taxon>Rickettsiales</taxon>
        <taxon>Rickettsiaceae</taxon>
        <taxon>Candidatus Megaera</taxon>
    </lineage>
</organism>
<keyword evidence="2" id="KW-1185">Reference proteome</keyword>
<sequence length="61" mass="7147">MEQDIKIRLNNIYHCKLKELATLEHRSLQDTSEIIIMKYLDSLKIDDMIGKLDCPKSKLEA</sequence>
<dbReference type="Proteomes" id="UP001291687">
    <property type="component" value="Unassembled WGS sequence"/>
</dbReference>
<evidence type="ECO:0000313" key="2">
    <source>
        <dbReference type="Proteomes" id="UP001291687"/>
    </source>
</evidence>
<proteinExistence type="predicted"/>
<reference evidence="1 2" key="1">
    <citation type="submission" date="2023-03" db="EMBL/GenBank/DDBJ databases">
        <title>Host association and intracellularity evolved multiple times independently in the Rickettsiales.</title>
        <authorList>
            <person name="Castelli M."/>
            <person name="Nardi T."/>
            <person name="Gammuto L."/>
            <person name="Bellinzona G."/>
            <person name="Sabaneyeva E."/>
            <person name="Potekhin A."/>
            <person name="Serra V."/>
            <person name="Petroni G."/>
            <person name="Sassera D."/>
        </authorList>
    </citation>
    <scope>NUCLEOTIDE SEQUENCE [LARGE SCALE GENOMIC DNA]</scope>
    <source>
        <strain evidence="1 2">Sr 2-6</strain>
    </source>
</reference>